<keyword evidence="7" id="KW-1185">Reference proteome</keyword>
<evidence type="ECO:0000259" key="5">
    <source>
        <dbReference type="PROSITE" id="PS50977"/>
    </source>
</evidence>
<evidence type="ECO:0000256" key="3">
    <source>
        <dbReference type="ARBA" id="ARBA00023163"/>
    </source>
</evidence>
<evidence type="ECO:0000256" key="4">
    <source>
        <dbReference type="PROSITE-ProRule" id="PRU00335"/>
    </source>
</evidence>
<organism evidence="6 7">
    <name type="scientific">Streptomyces endophyticus</name>
    <dbReference type="NCBI Taxonomy" id="714166"/>
    <lineage>
        <taxon>Bacteria</taxon>
        <taxon>Bacillati</taxon>
        <taxon>Actinomycetota</taxon>
        <taxon>Actinomycetes</taxon>
        <taxon>Kitasatosporales</taxon>
        <taxon>Streptomycetaceae</taxon>
        <taxon>Streptomyces</taxon>
    </lineage>
</organism>
<evidence type="ECO:0000313" key="7">
    <source>
        <dbReference type="Proteomes" id="UP001354931"/>
    </source>
</evidence>
<dbReference type="EMBL" id="JAOZYC010000001">
    <property type="protein sequence ID" value="MEB8336227.1"/>
    <property type="molecule type" value="Genomic_DNA"/>
</dbReference>
<dbReference type="Proteomes" id="UP001354931">
    <property type="component" value="Unassembled WGS sequence"/>
</dbReference>
<dbReference type="RefSeq" id="WP_326013813.1">
    <property type="nucleotide sequence ID" value="NZ_JAOZYC010000001.1"/>
</dbReference>
<sequence length="234" mass="25538">MASWREQAVARTVDPVRARAEKRVQGFLDAALELLAGESGKDFTVQEVVKQSGQSLRSFYQNFSGKHELLLALLEESVFKTAARLREAIATEPDALSRLRCFTLEYHRLCRPPTRPSSPRSVEILGMAEFAQQLLTDDPKEAARAFAPIFALLEEILDEAAADGAVRADLDCRAVAGAMLQAIMFNSFALVLSGTPVRTRGGDAEALWDLLAHGLTAEGRPVSDGNALLRNRDG</sequence>
<dbReference type="InterPro" id="IPR009057">
    <property type="entry name" value="Homeodomain-like_sf"/>
</dbReference>
<feature type="domain" description="HTH tetR-type" evidence="5">
    <location>
        <begin position="21"/>
        <end position="81"/>
    </location>
</feature>
<evidence type="ECO:0000256" key="2">
    <source>
        <dbReference type="ARBA" id="ARBA00023125"/>
    </source>
</evidence>
<dbReference type="PANTHER" id="PTHR30055:SF234">
    <property type="entry name" value="HTH-TYPE TRANSCRIPTIONAL REGULATOR BETI"/>
    <property type="match status" value="1"/>
</dbReference>
<dbReference type="Pfam" id="PF00440">
    <property type="entry name" value="TetR_N"/>
    <property type="match status" value="1"/>
</dbReference>
<name>A0ABU6EXX9_9ACTN</name>
<keyword evidence="1" id="KW-0805">Transcription regulation</keyword>
<keyword evidence="3" id="KW-0804">Transcription</keyword>
<keyword evidence="2 4" id="KW-0238">DNA-binding</keyword>
<dbReference type="PANTHER" id="PTHR30055">
    <property type="entry name" value="HTH-TYPE TRANSCRIPTIONAL REGULATOR RUTR"/>
    <property type="match status" value="1"/>
</dbReference>
<protein>
    <submittedName>
        <fullName evidence="6">TetR/AcrR family transcriptional regulator</fullName>
    </submittedName>
</protein>
<dbReference type="InterPro" id="IPR050109">
    <property type="entry name" value="HTH-type_TetR-like_transc_reg"/>
</dbReference>
<dbReference type="PROSITE" id="PS50977">
    <property type="entry name" value="HTH_TETR_2"/>
    <property type="match status" value="1"/>
</dbReference>
<dbReference type="InterPro" id="IPR036271">
    <property type="entry name" value="Tet_transcr_reg_TetR-rel_C_sf"/>
</dbReference>
<evidence type="ECO:0000256" key="1">
    <source>
        <dbReference type="ARBA" id="ARBA00023015"/>
    </source>
</evidence>
<evidence type="ECO:0000313" key="6">
    <source>
        <dbReference type="EMBL" id="MEB8336227.1"/>
    </source>
</evidence>
<dbReference type="Gene3D" id="1.10.357.10">
    <property type="entry name" value="Tetracycline Repressor, domain 2"/>
    <property type="match status" value="1"/>
</dbReference>
<dbReference type="Gene3D" id="1.10.10.60">
    <property type="entry name" value="Homeodomain-like"/>
    <property type="match status" value="1"/>
</dbReference>
<dbReference type="SUPFAM" id="SSF48498">
    <property type="entry name" value="Tetracyclin repressor-like, C-terminal domain"/>
    <property type="match status" value="1"/>
</dbReference>
<gene>
    <name evidence="6" type="ORF">OKJ99_01655</name>
</gene>
<accession>A0ABU6EXX9</accession>
<proteinExistence type="predicted"/>
<dbReference type="InterPro" id="IPR001647">
    <property type="entry name" value="HTH_TetR"/>
</dbReference>
<dbReference type="SUPFAM" id="SSF46689">
    <property type="entry name" value="Homeodomain-like"/>
    <property type="match status" value="1"/>
</dbReference>
<reference evidence="6 7" key="1">
    <citation type="submission" date="2022-10" db="EMBL/GenBank/DDBJ databases">
        <authorList>
            <person name="Xie J."/>
            <person name="Shen N."/>
        </authorList>
    </citation>
    <scope>NUCLEOTIDE SEQUENCE [LARGE SCALE GENOMIC DNA]</scope>
    <source>
        <strain evidence="6 7">YIM65594</strain>
    </source>
</reference>
<comment type="caution">
    <text evidence="6">The sequence shown here is derived from an EMBL/GenBank/DDBJ whole genome shotgun (WGS) entry which is preliminary data.</text>
</comment>
<feature type="DNA-binding region" description="H-T-H motif" evidence="4">
    <location>
        <begin position="44"/>
        <end position="63"/>
    </location>
</feature>